<dbReference type="PANTHER" id="PTHR16515">
    <property type="entry name" value="PR DOMAIN ZINC FINGER PROTEIN"/>
    <property type="match status" value="1"/>
</dbReference>
<feature type="region of interest" description="Disordered" evidence="3">
    <location>
        <begin position="677"/>
        <end position="715"/>
    </location>
</feature>
<comment type="caution">
    <text evidence="5">The sequence shown here is derived from an EMBL/GenBank/DDBJ whole genome shotgun (WGS) entry which is preliminary data.</text>
</comment>
<dbReference type="PANTHER" id="PTHR16515:SF35">
    <property type="entry name" value="FEZ FAMILY ZINC FINGER PROTEIN 2"/>
    <property type="match status" value="1"/>
</dbReference>
<keyword evidence="1" id="KW-0805">Transcription regulation</keyword>
<evidence type="ECO:0000313" key="5">
    <source>
        <dbReference type="EMBL" id="RNA06204.1"/>
    </source>
</evidence>
<evidence type="ECO:0000259" key="4">
    <source>
        <dbReference type="PROSITE" id="PS00028"/>
    </source>
</evidence>
<dbReference type="Gene3D" id="3.30.160.60">
    <property type="entry name" value="Classic Zinc Finger"/>
    <property type="match status" value="1"/>
</dbReference>
<accession>A0A3M7Q4Q7</accession>
<dbReference type="Proteomes" id="UP000276133">
    <property type="component" value="Unassembled WGS sequence"/>
</dbReference>
<proteinExistence type="predicted"/>
<dbReference type="SUPFAM" id="SSF82199">
    <property type="entry name" value="SET domain"/>
    <property type="match status" value="1"/>
</dbReference>
<feature type="compositionally biased region" description="Basic and acidic residues" evidence="3">
    <location>
        <begin position="686"/>
        <end position="695"/>
    </location>
</feature>
<evidence type="ECO:0000256" key="2">
    <source>
        <dbReference type="ARBA" id="ARBA00023163"/>
    </source>
</evidence>
<dbReference type="STRING" id="10195.A0A3M7Q4Q7"/>
<dbReference type="InterPro" id="IPR001214">
    <property type="entry name" value="SET_dom"/>
</dbReference>
<dbReference type="GO" id="GO:0010468">
    <property type="term" value="P:regulation of gene expression"/>
    <property type="evidence" value="ECO:0007669"/>
    <property type="project" value="TreeGrafter"/>
</dbReference>
<dbReference type="InterPro" id="IPR013087">
    <property type="entry name" value="Znf_C2H2_type"/>
</dbReference>
<feature type="compositionally biased region" description="Basic and acidic residues" evidence="3">
    <location>
        <begin position="704"/>
        <end position="715"/>
    </location>
</feature>
<feature type="domain" description="C2H2-type" evidence="4">
    <location>
        <begin position="785"/>
        <end position="806"/>
    </location>
</feature>
<evidence type="ECO:0000256" key="1">
    <source>
        <dbReference type="ARBA" id="ARBA00023015"/>
    </source>
</evidence>
<sequence>MTMTEETSSTSSGDNASEPIELEVPIYIELKQSLSATDLGTFSRIEIGADQFLGSYKGKHRKSIAHCADPNYVWTILSSRQMPLFYIDASDPSDSNWLRFIRSTGDPNKYNVICMQQNQQINYFTFRTIRQGEELLTFLPGRKKKPRNKAYANLSFRLCEPADYADLAEYAEEKGRQEPAGVEEDQEAVEIKLCDEVKKKEDYFFCVNFSLKLKNVKKPVKRQLIKCDLCTYAFVIDSRCDYDRLIKSHVIDNHLSCAQEERPVDEIVEDVCEWMIKQLENPAATENTFDCYFKFAADKTKHDLLNNNLQCFYCSYETQCDHDSISVYFKHLAKFHQRQIQQDQLISRVDENTLVDHDLSIINWSDYFRLSYKDNKFPSDKYKASKTWTCQLCKKQFDQRIDLSKHQCIELNLKLLKKKKELRKKKWKETHWKRKIDLSYIETSSLSQLGANVCDNLAFCVDGTRQDLKSYSKEVKDYLNSHLNKESQIQMVLKCCFPQLYTHILGQLSNLNESNAARLIQQFLINESASYFTRSIICPNCSAQFSAHTTHTDHKNACNDGPMGYVSCDLVAYLLNVHWDSHLMTRCPSCGAEVARAVSGQNNKQCLNENKEAYEIVDGLLSDLIEGVRTEGMKTEEARVQKKRLASEHLDQDEVAKKRAVGGEARPVRRTTRSSIGLDVSIDVHPQTEHDERRARASSRAKSRVMDAGRESVEREAKKEVKSEFMSVKVVNNKKIHTCDKCDLEFTSSNSVTRHQEKSCLRVKVISFESKSRAKSKAGEIKKKCPICGFVFSNTHQLSIHIYRQHKSLLGSAGEPPADEAVRLNQEQVKKLLTEPDLGSDDESNQDLD</sequence>
<dbReference type="AlphaFoldDB" id="A0A3M7Q4Q7"/>
<dbReference type="GO" id="GO:0005634">
    <property type="term" value="C:nucleus"/>
    <property type="evidence" value="ECO:0007669"/>
    <property type="project" value="TreeGrafter"/>
</dbReference>
<dbReference type="InterPro" id="IPR036236">
    <property type="entry name" value="Znf_C2H2_sf"/>
</dbReference>
<organism evidence="5 6">
    <name type="scientific">Brachionus plicatilis</name>
    <name type="common">Marine rotifer</name>
    <name type="synonym">Brachionus muelleri</name>
    <dbReference type="NCBI Taxonomy" id="10195"/>
    <lineage>
        <taxon>Eukaryota</taxon>
        <taxon>Metazoa</taxon>
        <taxon>Spiralia</taxon>
        <taxon>Gnathifera</taxon>
        <taxon>Rotifera</taxon>
        <taxon>Eurotatoria</taxon>
        <taxon>Monogononta</taxon>
        <taxon>Pseudotrocha</taxon>
        <taxon>Ploima</taxon>
        <taxon>Brachionidae</taxon>
        <taxon>Brachionus</taxon>
    </lineage>
</organism>
<protein>
    <submittedName>
        <fullName evidence="5">MDS1 and EVI1 complex locus EVI1 isoform X2</fullName>
    </submittedName>
</protein>
<dbReference type="Gene3D" id="2.170.270.10">
    <property type="entry name" value="SET domain"/>
    <property type="match status" value="1"/>
</dbReference>
<name>A0A3M7Q4Q7_BRAPC</name>
<dbReference type="SMART" id="SM00355">
    <property type="entry name" value="ZnF_C2H2"/>
    <property type="match status" value="3"/>
</dbReference>
<reference evidence="5 6" key="1">
    <citation type="journal article" date="2018" name="Sci. Rep.">
        <title>Genomic signatures of local adaptation to the degree of environmental predictability in rotifers.</title>
        <authorList>
            <person name="Franch-Gras L."/>
            <person name="Hahn C."/>
            <person name="Garcia-Roger E.M."/>
            <person name="Carmona M.J."/>
            <person name="Serra M."/>
            <person name="Gomez A."/>
        </authorList>
    </citation>
    <scope>NUCLEOTIDE SEQUENCE [LARGE SCALE GENOMIC DNA]</scope>
    <source>
        <strain evidence="5">HYR1</strain>
    </source>
</reference>
<dbReference type="PROSITE" id="PS00028">
    <property type="entry name" value="ZINC_FINGER_C2H2_1"/>
    <property type="match status" value="1"/>
</dbReference>
<gene>
    <name evidence="5" type="ORF">BpHYR1_029096</name>
</gene>
<dbReference type="SUPFAM" id="SSF57667">
    <property type="entry name" value="beta-beta-alpha zinc fingers"/>
    <property type="match status" value="1"/>
</dbReference>
<keyword evidence="2" id="KW-0804">Transcription</keyword>
<dbReference type="Pfam" id="PF21549">
    <property type="entry name" value="PRDM2_PR"/>
    <property type="match status" value="1"/>
</dbReference>
<dbReference type="InterPro" id="IPR046341">
    <property type="entry name" value="SET_dom_sf"/>
</dbReference>
<keyword evidence="6" id="KW-1185">Reference proteome</keyword>
<evidence type="ECO:0000313" key="6">
    <source>
        <dbReference type="Proteomes" id="UP000276133"/>
    </source>
</evidence>
<dbReference type="OrthoDB" id="40579at2759"/>
<dbReference type="EMBL" id="REGN01007460">
    <property type="protein sequence ID" value="RNA06204.1"/>
    <property type="molecule type" value="Genomic_DNA"/>
</dbReference>
<evidence type="ECO:0000256" key="3">
    <source>
        <dbReference type="SAM" id="MobiDB-lite"/>
    </source>
</evidence>
<dbReference type="InterPro" id="IPR050331">
    <property type="entry name" value="Zinc_finger"/>
</dbReference>